<dbReference type="EMBL" id="VDEP01000215">
    <property type="protein sequence ID" value="KAA1122842.1"/>
    <property type="molecule type" value="Genomic_DNA"/>
</dbReference>
<gene>
    <name evidence="1" type="ORF">PGTUg99_009827</name>
</gene>
<dbReference type="AlphaFoldDB" id="A0A5B0RBU1"/>
<evidence type="ECO:0000313" key="1">
    <source>
        <dbReference type="EMBL" id="KAA1122842.1"/>
    </source>
</evidence>
<sequence>MLIADAVSLIIMQCLDGDCQHDHCHQDGPFNGRFGVKKCSLGVLLFALDTCSKKETWNRFCAMSAEKPWTDGVEH</sequence>
<evidence type="ECO:0000313" key="2">
    <source>
        <dbReference type="Proteomes" id="UP000325313"/>
    </source>
</evidence>
<comment type="caution">
    <text evidence="1">The sequence shown here is derived from an EMBL/GenBank/DDBJ whole genome shotgun (WGS) entry which is preliminary data.</text>
</comment>
<reference evidence="1 2" key="1">
    <citation type="submission" date="2019-05" db="EMBL/GenBank/DDBJ databases">
        <title>Emergence of the Ug99 lineage of the wheat stem rust pathogen through somatic hybridization.</title>
        <authorList>
            <person name="Li F."/>
            <person name="Upadhyaya N.M."/>
            <person name="Sperschneider J."/>
            <person name="Matny O."/>
            <person name="Nguyen-Phuc H."/>
            <person name="Mago R."/>
            <person name="Raley C."/>
            <person name="Miller M.E."/>
            <person name="Silverstein K.A.T."/>
            <person name="Henningsen E."/>
            <person name="Hirsch C.D."/>
            <person name="Visser B."/>
            <person name="Pretorius Z.A."/>
            <person name="Steffenson B.J."/>
            <person name="Schwessinger B."/>
            <person name="Dodds P.N."/>
            <person name="Figueroa M."/>
        </authorList>
    </citation>
    <scope>NUCLEOTIDE SEQUENCE [LARGE SCALE GENOMIC DNA]</scope>
    <source>
        <strain evidence="1 2">Ug99</strain>
    </source>
</reference>
<name>A0A5B0RBU1_PUCGR</name>
<protein>
    <submittedName>
        <fullName evidence="1">Uncharacterized protein</fullName>
    </submittedName>
</protein>
<accession>A0A5B0RBU1</accession>
<organism evidence="1 2">
    <name type="scientific">Puccinia graminis f. sp. tritici</name>
    <dbReference type="NCBI Taxonomy" id="56615"/>
    <lineage>
        <taxon>Eukaryota</taxon>
        <taxon>Fungi</taxon>
        <taxon>Dikarya</taxon>
        <taxon>Basidiomycota</taxon>
        <taxon>Pucciniomycotina</taxon>
        <taxon>Pucciniomycetes</taxon>
        <taxon>Pucciniales</taxon>
        <taxon>Pucciniaceae</taxon>
        <taxon>Puccinia</taxon>
    </lineage>
</organism>
<proteinExistence type="predicted"/>
<dbReference type="Proteomes" id="UP000325313">
    <property type="component" value="Unassembled WGS sequence"/>
</dbReference>